<dbReference type="EMBL" id="SWFT01000163">
    <property type="protein sequence ID" value="KAA8896632.1"/>
    <property type="molecule type" value="Genomic_DNA"/>
</dbReference>
<accession>A0A642UCC6</accession>
<dbReference type="InterPro" id="IPR036291">
    <property type="entry name" value="NAD(P)-bd_dom_sf"/>
</dbReference>
<evidence type="ECO:0000313" key="9">
    <source>
        <dbReference type="Proteomes" id="UP000449547"/>
    </source>
</evidence>
<comment type="cofactor">
    <cofactor evidence="1">
        <name>Zn(2+)</name>
        <dbReference type="ChEBI" id="CHEBI:29105"/>
    </cofactor>
</comment>
<dbReference type="SUPFAM" id="SSF51735">
    <property type="entry name" value="NAD(P)-binding Rossmann-fold domains"/>
    <property type="match status" value="1"/>
</dbReference>
<dbReference type="GO" id="GO:0005737">
    <property type="term" value="C:cytoplasm"/>
    <property type="evidence" value="ECO:0007669"/>
    <property type="project" value="TreeGrafter"/>
</dbReference>
<feature type="domain" description="Alcohol dehydrogenase-like N-terminal" evidence="7">
    <location>
        <begin position="31"/>
        <end position="151"/>
    </location>
</feature>
<proteinExistence type="inferred from homology"/>
<name>A0A642UCC6_DIURU</name>
<reference evidence="8 9" key="1">
    <citation type="submission" date="2019-07" db="EMBL/GenBank/DDBJ databases">
        <title>Genome assembly of two rare yeast pathogens: Diutina rugosa and Trichomonascus ciferrii.</title>
        <authorList>
            <person name="Mixao V."/>
            <person name="Saus E."/>
            <person name="Hansen A."/>
            <person name="Lass-Flor C."/>
            <person name="Gabaldon T."/>
        </authorList>
    </citation>
    <scope>NUCLEOTIDE SEQUENCE [LARGE SCALE GENOMIC DNA]</scope>
    <source>
        <strain evidence="8 9">CBS 613</strain>
    </source>
</reference>
<dbReference type="VEuPathDB" id="FungiDB:DIURU_005644"/>
<comment type="similarity">
    <text evidence="2">Belongs to the zinc-containing alcohol dehydrogenase family.</text>
</comment>
<evidence type="ECO:0000256" key="1">
    <source>
        <dbReference type="ARBA" id="ARBA00001947"/>
    </source>
</evidence>
<dbReference type="InterPro" id="IPR013154">
    <property type="entry name" value="ADH-like_N"/>
</dbReference>
<dbReference type="RefSeq" id="XP_034009492.1">
    <property type="nucleotide sequence ID" value="XM_034158649.1"/>
</dbReference>
<dbReference type="Pfam" id="PF08240">
    <property type="entry name" value="ADH_N"/>
    <property type="match status" value="1"/>
</dbReference>
<keyword evidence="5" id="KW-0560">Oxidoreductase</keyword>
<sequence length="351" mass="38615">MSIPERQTAYGWIKGKEGIQRWMDYPVPVPGANQALLKVEAAGLCQSDCHLLQVGPMERLGVESPTKYVLGHEIAGTIAALGSGLENHPTVKLGARFALQIGAACGSCDNCRQGFDNACTSGCEAYGLNTDGGFEEYLLIKNLRTLLPIPEDVSFATAAVASDSTLTPFHAIQKVKSDLRPTSKVLLVGLGGLGLNALQILKVYHPYIVATDVKESLRSIALEYGADEYYHDMSKCPHSRESFDIVFDFVGNQITSDICQKYVKHLGKYMTVGLGRSKLMLQNYNLARREVQVIYSFGGTSYEQIEVMRWISKGLIKPIHTAVPFAELPEYLDKLHHGKVEGRVTFKPCKL</sequence>
<dbReference type="CDD" id="cd08254">
    <property type="entry name" value="hydroxyacyl_CoA_DH"/>
    <property type="match status" value="1"/>
</dbReference>
<dbReference type="SUPFAM" id="SSF50129">
    <property type="entry name" value="GroES-like"/>
    <property type="match status" value="1"/>
</dbReference>
<dbReference type="OrthoDB" id="1879366at2759"/>
<feature type="domain" description="Alcohol dehydrogenase-like C-terminal" evidence="6">
    <location>
        <begin position="192"/>
        <end position="312"/>
    </location>
</feature>
<evidence type="ECO:0000256" key="5">
    <source>
        <dbReference type="ARBA" id="ARBA00023002"/>
    </source>
</evidence>
<dbReference type="OMA" id="VHGVWSC"/>
<dbReference type="GeneID" id="54784295"/>
<evidence type="ECO:0000256" key="3">
    <source>
        <dbReference type="ARBA" id="ARBA00022723"/>
    </source>
</evidence>
<keyword evidence="9" id="KW-1185">Reference proteome</keyword>
<dbReference type="PANTHER" id="PTHR42940:SF8">
    <property type="entry name" value="VACUOLAR PROTEIN SORTING-ASSOCIATED PROTEIN 11"/>
    <property type="match status" value="1"/>
</dbReference>
<dbReference type="InterPro" id="IPR011032">
    <property type="entry name" value="GroES-like_sf"/>
</dbReference>
<evidence type="ECO:0000256" key="2">
    <source>
        <dbReference type="ARBA" id="ARBA00008072"/>
    </source>
</evidence>
<evidence type="ECO:0008006" key="10">
    <source>
        <dbReference type="Google" id="ProtNLM"/>
    </source>
</evidence>
<organism evidence="8 9">
    <name type="scientific">Diutina rugosa</name>
    <name type="common">Yeast</name>
    <name type="synonym">Candida rugosa</name>
    <dbReference type="NCBI Taxonomy" id="5481"/>
    <lineage>
        <taxon>Eukaryota</taxon>
        <taxon>Fungi</taxon>
        <taxon>Dikarya</taxon>
        <taxon>Ascomycota</taxon>
        <taxon>Saccharomycotina</taxon>
        <taxon>Pichiomycetes</taxon>
        <taxon>Debaryomycetaceae</taxon>
        <taxon>Diutina</taxon>
    </lineage>
</organism>
<dbReference type="GO" id="GO:0004022">
    <property type="term" value="F:alcohol dehydrogenase (NAD+) activity"/>
    <property type="evidence" value="ECO:0007669"/>
    <property type="project" value="TreeGrafter"/>
</dbReference>
<evidence type="ECO:0000259" key="6">
    <source>
        <dbReference type="Pfam" id="PF00107"/>
    </source>
</evidence>
<gene>
    <name evidence="8" type="ORF">DIURU_005644</name>
</gene>
<evidence type="ECO:0000313" key="8">
    <source>
        <dbReference type="EMBL" id="KAA8896632.1"/>
    </source>
</evidence>
<dbReference type="PANTHER" id="PTHR42940">
    <property type="entry name" value="ALCOHOL DEHYDROGENASE 1-RELATED"/>
    <property type="match status" value="1"/>
</dbReference>
<evidence type="ECO:0000256" key="4">
    <source>
        <dbReference type="ARBA" id="ARBA00022833"/>
    </source>
</evidence>
<keyword evidence="3" id="KW-0479">Metal-binding</keyword>
<dbReference type="Pfam" id="PF00107">
    <property type="entry name" value="ADH_zinc_N"/>
    <property type="match status" value="1"/>
</dbReference>
<dbReference type="Gene3D" id="3.90.180.10">
    <property type="entry name" value="Medium-chain alcohol dehydrogenases, catalytic domain"/>
    <property type="match status" value="1"/>
</dbReference>
<dbReference type="InterPro" id="IPR013149">
    <property type="entry name" value="ADH-like_C"/>
</dbReference>
<dbReference type="GO" id="GO:0046872">
    <property type="term" value="F:metal ion binding"/>
    <property type="evidence" value="ECO:0007669"/>
    <property type="project" value="UniProtKB-KW"/>
</dbReference>
<evidence type="ECO:0000259" key="7">
    <source>
        <dbReference type="Pfam" id="PF08240"/>
    </source>
</evidence>
<comment type="caution">
    <text evidence="8">The sequence shown here is derived from an EMBL/GenBank/DDBJ whole genome shotgun (WGS) entry which is preliminary data.</text>
</comment>
<dbReference type="Proteomes" id="UP000449547">
    <property type="component" value="Unassembled WGS sequence"/>
</dbReference>
<protein>
    <recommendedName>
        <fullName evidence="10">Enoyl reductase (ER) domain-containing protein</fullName>
    </recommendedName>
</protein>
<keyword evidence="4" id="KW-0862">Zinc</keyword>
<dbReference type="Gene3D" id="3.40.50.720">
    <property type="entry name" value="NAD(P)-binding Rossmann-like Domain"/>
    <property type="match status" value="1"/>
</dbReference>
<dbReference type="AlphaFoldDB" id="A0A642UCC6"/>